<protein>
    <submittedName>
        <fullName evidence="1">Uncharacterized protein</fullName>
    </submittedName>
</protein>
<name>A0AC60Q3B0_IXOPE</name>
<accession>A0AC60Q3B0</accession>
<reference evidence="1 2" key="1">
    <citation type="journal article" date="2020" name="Cell">
        <title>Large-Scale Comparative Analyses of Tick Genomes Elucidate Their Genetic Diversity and Vector Capacities.</title>
        <authorList>
            <consortium name="Tick Genome and Microbiome Consortium (TIGMIC)"/>
            <person name="Jia N."/>
            <person name="Wang J."/>
            <person name="Shi W."/>
            <person name="Du L."/>
            <person name="Sun Y."/>
            <person name="Zhan W."/>
            <person name="Jiang J.F."/>
            <person name="Wang Q."/>
            <person name="Zhang B."/>
            <person name="Ji P."/>
            <person name="Bell-Sakyi L."/>
            <person name="Cui X.M."/>
            <person name="Yuan T.T."/>
            <person name="Jiang B.G."/>
            <person name="Yang W.F."/>
            <person name="Lam T.T."/>
            <person name="Chang Q.C."/>
            <person name="Ding S.J."/>
            <person name="Wang X.J."/>
            <person name="Zhu J.G."/>
            <person name="Ruan X.D."/>
            <person name="Zhao L."/>
            <person name="Wei J.T."/>
            <person name="Ye R.Z."/>
            <person name="Que T.C."/>
            <person name="Du C.H."/>
            <person name="Zhou Y.H."/>
            <person name="Cheng J.X."/>
            <person name="Dai P.F."/>
            <person name="Guo W.B."/>
            <person name="Han X.H."/>
            <person name="Huang E.J."/>
            <person name="Li L.F."/>
            <person name="Wei W."/>
            <person name="Gao Y.C."/>
            <person name="Liu J.Z."/>
            <person name="Shao H.Z."/>
            <person name="Wang X."/>
            <person name="Wang C.C."/>
            <person name="Yang T.C."/>
            <person name="Huo Q.B."/>
            <person name="Li W."/>
            <person name="Chen H.Y."/>
            <person name="Chen S.E."/>
            <person name="Zhou L.G."/>
            <person name="Ni X.B."/>
            <person name="Tian J.H."/>
            <person name="Sheng Y."/>
            <person name="Liu T."/>
            <person name="Pan Y.S."/>
            <person name="Xia L.Y."/>
            <person name="Li J."/>
            <person name="Zhao F."/>
            <person name="Cao W.C."/>
        </authorList>
    </citation>
    <scope>NUCLEOTIDE SEQUENCE [LARGE SCALE GENOMIC DNA]</scope>
    <source>
        <strain evidence="1">Iper-2018</strain>
    </source>
</reference>
<proteinExistence type="predicted"/>
<comment type="caution">
    <text evidence="1">The sequence shown here is derived from an EMBL/GenBank/DDBJ whole genome shotgun (WGS) entry which is preliminary data.</text>
</comment>
<organism evidence="1 2">
    <name type="scientific">Ixodes persulcatus</name>
    <name type="common">Taiga tick</name>
    <dbReference type="NCBI Taxonomy" id="34615"/>
    <lineage>
        <taxon>Eukaryota</taxon>
        <taxon>Metazoa</taxon>
        <taxon>Ecdysozoa</taxon>
        <taxon>Arthropoda</taxon>
        <taxon>Chelicerata</taxon>
        <taxon>Arachnida</taxon>
        <taxon>Acari</taxon>
        <taxon>Parasitiformes</taxon>
        <taxon>Ixodida</taxon>
        <taxon>Ixodoidea</taxon>
        <taxon>Ixodidae</taxon>
        <taxon>Ixodinae</taxon>
        <taxon>Ixodes</taxon>
    </lineage>
</organism>
<sequence length="384" mass="43140">MERELDGLLLRKRLVLLQLLVKKRARVERKWWVRPIFEKRREEGLYHTAMKRMRDGDVDFFVRFYRMTPPTFDELHDMVKEDLTRQFFIREPLPSEERLAIALSYLSSGQQIKDVALLYRVGLETARQAVHVTCRALWERLHQPFMKMSTAEIAELQRTVADIATSVAALATRLPPVASEEVELQQSERSATPDLDPLGPGEEPHAWLGRPTEGRPREVDPAVLDFLQEHWGAEGRAERCRAALTSFPRPRLPFATMPELNPKMKALAKERSRRPEGGSEVPANITARDQALKEGQDAVAVVMGPLDTSLRGAGAEVVYCLTRGAPKGPNLPRARLNHQDALFPGHGKAMHSQAWAGEPTWLGVRGDATLQTPAFTGAPCGENL</sequence>
<evidence type="ECO:0000313" key="2">
    <source>
        <dbReference type="Proteomes" id="UP000805193"/>
    </source>
</evidence>
<gene>
    <name evidence="1" type="ORF">HPB47_024894</name>
</gene>
<evidence type="ECO:0000313" key="1">
    <source>
        <dbReference type="EMBL" id="KAG0428095.1"/>
    </source>
</evidence>
<dbReference type="EMBL" id="JABSTQ010009563">
    <property type="protein sequence ID" value="KAG0428095.1"/>
    <property type="molecule type" value="Genomic_DNA"/>
</dbReference>
<keyword evidence="2" id="KW-1185">Reference proteome</keyword>
<dbReference type="Proteomes" id="UP000805193">
    <property type="component" value="Unassembled WGS sequence"/>
</dbReference>